<dbReference type="Proteomes" id="UP000250140">
    <property type="component" value="Unassembled WGS sequence"/>
</dbReference>
<feature type="non-terminal residue" evidence="3">
    <location>
        <position position="139"/>
    </location>
</feature>
<proteinExistence type="inferred from homology"/>
<organism evidence="3 4">
    <name type="scientific">Glonium stellatum</name>
    <dbReference type="NCBI Taxonomy" id="574774"/>
    <lineage>
        <taxon>Eukaryota</taxon>
        <taxon>Fungi</taxon>
        <taxon>Dikarya</taxon>
        <taxon>Ascomycota</taxon>
        <taxon>Pezizomycotina</taxon>
        <taxon>Dothideomycetes</taxon>
        <taxon>Pleosporomycetidae</taxon>
        <taxon>Gloniales</taxon>
        <taxon>Gloniaceae</taxon>
        <taxon>Glonium</taxon>
    </lineage>
</organism>
<dbReference type="PANTHER" id="PTHR21198:SF7">
    <property type="entry name" value="ASPARTATE-GLUTAMATE RACEMASE FAMILY"/>
    <property type="match status" value="1"/>
</dbReference>
<dbReference type="GO" id="GO:0047661">
    <property type="term" value="F:amino-acid racemase activity"/>
    <property type="evidence" value="ECO:0007669"/>
    <property type="project" value="InterPro"/>
</dbReference>
<dbReference type="InterPro" id="IPR004380">
    <property type="entry name" value="Asp_race"/>
</dbReference>
<reference evidence="3 4" key="1">
    <citation type="journal article" date="2016" name="Nat. Commun.">
        <title>Ectomycorrhizal ecology is imprinted in the genome of the dominant symbiotic fungus Cenococcum geophilum.</title>
        <authorList>
            <consortium name="DOE Joint Genome Institute"/>
            <person name="Peter M."/>
            <person name="Kohler A."/>
            <person name="Ohm R.A."/>
            <person name="Kuo A."/>
            <person name="Krutzmann J."/>
            <person name="Morin E."/>
            <person name="Arend M."/>
            <person name="Barry K.W."/>
            <person name="Binder M."/>
            <person name="Choi C."/>
            <person name="Clum A."/>
            <person name="Copeland A."/>
            <person name="Grisel N."/>
            <person name="Haridas S."/>
            <person name="Kipfer T."/>
            <person name="LaButti K."/>
            <person name="Lindquist E."/>
            <person name="Lipzen A."/>
            <person name="Maire R."/>
            <person name="Meier B."/>
            <person name="Mihaltcheva S."/>
            <person name="Molinier V."/>
            <person name="Murat C."/>
            <person name="Poggeler S."/>
            <person name="Quandt C.A."/>
            <person name="Sperisen C."/>
            <person name="Tritt A."/>
            <person name="Tisserant E."/>
            <person name="Crous P.W."/>
            <person name="Henrissat B."/>
            <person name="Nehls U."/>
            <person name="Egli S."/>
            <person name="Spatafora J.W."/>
            <person name="Grigoriev I.V."/>
            <person name="Martin F.M."/>
        </authorList>
    </citation>
    <scope>NUCLEOTIDE SEQUENCE [LARGE SCALE GENOMIC DNA]</scope>
    <source>
        <strain evidence="3 4">CBS 207.34</strain>
    </source>
</reference>
<sequence>AAKKLESIGAEGVLICADVMHKAASEVAAAVDVPISHIVNDIGSKLKANRIHKVGPLATRAVIESDFYRKPLEERFQVDVFAPEPEETEWVNYIIFEELGKGIVKEGSQEKLLKMIERLGQNGAEAYVLACPDLAPLLR</sequence>
<dbReference type="InterPro" id="IPR001920">
    <property type="entry name" value="Asp/Glu_race"/>
</dbReference>
<name>A0A8E2JN21_9PEZI</name>
<comment type="similarity">
    <text evidence="1">Belongs to the aspartate/glutamate racemases family.</text>
</comment>
<keyword evidence="2" id="KW-0413">Isomerase</keyword>
<dbReference type="SUPFAM" id="SSF53681">
    <property type="entry name" value="Aspartate/glutamate racemase"/>
    <property type="match status" value="2"/>
</dbReference>
<dbReference type="OrthoDB" id="187836at2759"/>
<dbReference type="Gene3D" id="3.40.50.1860">
    <property type="match status" value="2"/>
</dbReference>
<evidence type="ECO:0000313" key="3">
    <source>
        <dbReference type="EMBL" id="OCL03107.1"/>
    </source>
</evidence>
<dbReference type="AlphaFoldDB" id="A0A8E2JN21"/>
<dbReference type="PANTHER" id="PTHR21198">
    <property type="entry name" value="GLUTAMATE RACEMASE"/>
    <property type="match status" value="1"/>
</dbReference>
<evidence type="ECO:0000256" key="1">
    <source>
        <dbReference type="ARBA" id="ARBA00007847"/>
    </source>
</evidence>
<dbReference type="Pfam" id="PF01177">
    <property type="entry name" value="Asp_Glu_race"/>
    <property type="match status" value="1"/>
</dbReference>
<dbReference type="EMBL" id="KV750805">
    <property type="protein sequence ID" value="OCL03107.1"/>
    <property type="molecule type" value="Genomic_DNA"/>
</dbReference>
<accession>A0A8E2JN21</accession>
<protein>
    <submittedName>
        <fullName evidence="3">Uncharacterized protein</fullName>
    </submittedName>
</protein>
<dbReference type="InterPro" id="IPR015942">
    <property type="entry name" value="Asp/Glu/hydantoin_racemase"/>
</dbReference>
<feature type="non-terminal residue" evidence="3">
    <location>
        <position position="1"/>
    </location>
</feature>
<gene>
    <name evidence="3" type="ORF">AOQ84DRAFT_271726</name>
</gene>
<evidence type="ECO:0000256" key="2">
    <source>
        <dbReference type="ARBA" id="ARBA00023235"/>
    </source>
</evidence>
<evidence type="ECO:0000313" key="4">
    <source>
        <dbReference type="Proteomes" id="UP000250140"/>
    </source>
</evidence>
<dbReference type="NCBIfam" id="TIGR00035">
    <property type="entry name" value="asp_race"/>
    <property type="match status" value="1"/>
</dbReference>
<keyword evidence="4" id="KW-1185">Reference proteome</keyword>